<proteinExistence type="predicted"/>
<dbReference type="PANTHER" id="PTHR36577">
    <property type="entry name" value="DUF521 DOMAIN PROTEIN (AFU_ORTHOLOGUE AFUA_6G00490)"/>
    <property type="match status" value="1"/>
</dbReference>
<dbReference type="SUPFAM" id="SSF52016">
    <property type="entry name" value="LeuD/IlvD-like"/>
    <property type="match status" value="1"/>
</dbReference>
<dbReference type="Pfam" id="PF01989">
    <property type="entry name" value="AcnX_swivel_put"/>
    <property type="match status" value="1"/>
</dbReference>
<dbReference type="Proteomes" id="UP000595823">
    <property type="component" value="Chromosome"/>
</dbReference>
<keyword evidence="4" id="KW-1185">Reference proteome</keyword>
<feature type="domain" description="Phosphomevalonate dehydratase small subunit-like" evidence="2">
    <location>
        <begin position="25"/>
        <end position="100"/>
    </location>
</feature>
<dbReference type="RefSeq" id="WP_200125380.1">
    <property type="nucleotide sequence ID" value="NZ_CP054705.1"/>
</dbReference>
<evidence type="ECO:0000256" key="1">
    <source>
        <dbReference type="ARBA" id="ARBA00023239"/>
    </source>
</evidence>
<dbReference type="KEGG" id="scia:HUG15_20575"/>
<dbReference type="Gene3D" id="3.50.30.10">
    <property type="entry name" value="Phosphohistidine domain"/>
    <property type="match status" value="1"/>
</dbReference>
<accession>A0A7T6Z6U2</accession>
<sequence>MIKIRGAPLVQGKGEGNIIGTTKSLSFWGGFDPSSGKIVDRHHPLHGHKISGEILALPSGRGSSSGSGVLLEAIMENTAPSAIVINKPDEIISLGAIVCDEIFVRQLPILVLDNDSFNLVLNASYARIDGEVIVLRS</sequence>
<keyword evidence="1" id="KW-0456">Lyase</keyword>
<reference evidence="3 4" key="1">
    <citation type="submission" date="2020-06" db="EMBL/GenBank/DDBJ databases">
        <title>Genomic analysis of Salicibibacter sp. NKC5-3.</title>
        <authorList>
            <person name="Oh Y.J."/>
        </authorList>
    </citation>
    <scope>NUCLEOTIDE SEQUENCE [LARGE SCALE GENOMIC DNA]</scope>
    <source>
        <strain evidence="3 4">NKC5-3</strain>
    </source>
</reference>
<evidence type="ECO:0000313" key="4">
    <source>
        <dbReference type="Proteomes" id="UP000595823"/>
    </source>
</evidence>
<dbReference type="EMBL" id="CP054705">
    <property type="protein sequence ID" value="QQK77742.1"/>
    <property type="molecule type" value="Genomic_DNA"/>
</dbReference>
<organism evidence="3 4">
    <name type="scientific">Salicibibacter cibarius</name>
    <dbReference type="NCBI Taxonomy" id="2743000"/>
    <lineage>
        <taxon>Bacteria</taxon>
        <taxon>Bacillati</taxon>
        <taxon>Bacillota</taxon>
        <taxon>Bacilli</taxon>
        <taxon>Bacillales</taxon>
        <taxon>Bacillaceae</taxon>
        <taxon>Salicibibacter</taxon>
    </lineage>
</organism>
<evidence type="ECO:0000259" key="2">
    <source>
        <dbReference type="Pfam" id="PF01989"/>
    </source>
</evidence>
<dbReference type="InterPro" id="IPR002840">
    <property type="entry name" value="PMDh-S-like_dom"/>
</dbReference>
<gene>
    <name evidence="3" type="ORF">HUG15_20575</name>
</gene>
<dbReference type="PANTHER" id="PTHR36577:SF3">
    <property type="entry name" value="DUF521 DOMAIN PROTEIN (AFU_ORTHOLOGUE AFUA_6G00490)"/>
    <property type="match status" value="1"/>
</dbReference>
<dbReference type="GO" id="GO:0016829">
    <property type="term" value="F:lyase activity"/>
    <property type="evidence" value="ECO:0007669"/>
    <property type="project" value="UniProtKB-KW"/>
</dbReference>
<dbReference type="AlphaFoldDB" id="A0A7T6Z6U2"/>
<name>A0A7T6Z6U2_9BACI</name>
<evidence type="ECO:0000313" key="3">
    <source>
        <dbReference type="EMBL" id="QQK77742.1"/>
    </source>
</evidence>
<protein>
    <submittedName>
        <fullName evidence="3">DUF126 domain-containing protein</fullName>
    </submittedName>
</protein>